<proteinExistence type="predicted"/>
<organism evidence="1">
    <name type="scientific">Anguilla anguilla</name>
    <name type="common">European freshwater eel</name>
    <name type="synonym">Muraena anguilla</name>
    <dbReference type="NCBI Taxonomy" id="7936"/>
    <lineage>
        <taxon>Eukaryota</taxon>
        <taxon>Metazoa</taxon>
        <taxon>Chordata</taxon>
        <taxon>Craniata</taxon>
        <taxon>Vertebrata</taxon>
        <taxon>Euteleostomi</taxon>
        <taxon>Actinopterygii</taxon>
        <taxon>Neopterygii</taxon>
        <taxon>Teleostei</taxon>
        <taxon>Anguilliformes</taxon>
        <taxon>Anguillidae</taxon>
        <taxon>Anguilla</taxon>
    </lineage>
</organism>
<dbReference type="EMBL" id="GBXM01020064">
    <property type="protein sequence ID" value="JAH88513.1"/>
    <property type="molecule type" value="Transcribed_RNA"/>
</dbReference>
<name>A0A0E9WGA0_ANGAN</name>
<accession>A0A0E9WGA0</accession>
<evidence type="ECO:0000313" key="1">
    <source>
        <dbReference type="EMBL" id="JAH88513.1"/>
    </source>
</evidence>
<sequence length="35" mass="4028">MKRCIYSVDYIDVRISRVMQKASVGKKRGNSEGDH</sequence>
<dbReference type="AlphaFoldDB" id="A0A0E9WGA0"/>
<protein>
    <submittedName>
        <fullName evidence="1">Uncharacterized protein</fullName>
    </submittedName>
</protein>
<reference evidence="1" key="2">
    <citation type="journal article" date="2015" name="Fish Shellfish Immunol.">
        <title>Early steps in the European eel (Anguilla anguilla)-Vibrio vulnificus interaction in the gills: Role of the RtxA13 toxin.</title>
        <authorList>
            <person name="Callol A."/>
            <person name="Pajuelo D."/>
            <person name="Ebbesson L."/>
            <person name="Teles M."/>
            <person name="MacKenzie S."/>
            <person name="Amaro C."/>
        </authorList>
    </citation>
    <scope>NUCLEOTIDE SEQUENCE</scope>
</reference>
<reference evidence="1" key="1">
    <citation type="submission" date="2014-11" db="EMBL/GenBank/DDBJ databases">
        <authorList>
            <person name="Amaro Gonzalez C."/>
        </authorList>
    </citation>
    <scope>NUCLEOTIDE SEQUENCE</scope>
</reference>